<feature type="binding site" evidence="9 13">
    <location>
        <position position="484"/>
    </location>
    <ligand>
        <name>Mn(2+)</name>
        <dbReference type="ChEBI" id="CHEBI:29035"/>
        <label>1</label>
    </ligand>
</feature>
<dbReference type="GO" id="GO:0030145">
    <property type="term" value="F:manganese ion binding"/>
    <property type="evidence" value="ECO:0007669"/>
    <property type="project" value="UniProtKB-UniRule"/>
</dbReference>
<dbReference type="SUPFAM" id="SSF64158">
    <property type="entry name" value="2,3-Bisphosphoglycerate-independent phosphoglycerate mutase, substrate-binding domain"/>
    <property type="match status" value="1"/>
</dbReference>
<comment type="cofactor">
    <cofactor evidence="9">
        <name>Mn(2+)</name>
        <dbReference type="ChEBI" id="CHEBI:29035"/>
    </cofactor>
    <text evidence="9">Binds 2 manganese ions per subunit.</text>
</comment>
<dbReference type="FunFam" id="3.40.1450.10:FF:000002">
    <property type="entry name" value="2,3-bisphosphoglycerate-independent phosphoglycerate mutase"/>
    <property type="match status" value="1"/>
</dbReference>
<dbReference type="GO" id="GO:0005829">
    <property type="term" value="C:cytosol"/>
    <property type="evidence" value="ECO:0007669"/>
    <property type="project" value="TreeGrafter"/>
</dbReference>
<sequence length="540" mass="60166">MLKPVVLIILDGWGIAPPGPGNAVSLAKTPNFNKFWAAFPHTQLIASGEAVGLPHNEPGNSETGHLNLGAGQIVFQDLPRINMAIAEGSFYQISAFKQVAEHVRQNNSSLHLLGLVGSGGVHSNLEHLFALLHLAAQEGLKKVWLHLFTDGRDSPPTSAFVFLNQIQMAIEKTGVGQIATLIGRYYAMDRDLRWERTQKAYELLVEGKGEKVESLKEAIKQSYSRDQTDEFLEPLLVNDQGLIKDNDGLIFFNFRIDRPRQLTKAFVLPDFEKLKIPKAAFDPYAERYGLKLYQAPEGTITFPRKKILKNLFFVTMTEYEKGLPTRIAFPPEIVKLPLARIISENNLRQLHISETEKERFVTYYFDGQREKPFANEDWVEIPSPKVATYDLKPEMSALEITQEVLKRLPDLDYHLTVINYANPDMVGHTGIISAGIKACEAVDECLDKVVNYVFNSGGVCLITADHGNVEEMIDPLTGGVDTEHSVNPVPFLVVSRHFGSSGRFLREGILADVAPTILSIMDLSKPDLMTGRSLISSISQ</sequence>
<dbReference type="GO" id="GO:0006007">
    <property type="term" value="P:glucose catabolic process"/>
    <property type="evidence" value="ECO:0007669"/>
    <property type="project" value="InterPro"/>
</dbReference>
<comment type="similarity">
    <text evidence="4 9">Belongs to the BPG-independent phosphoglycerate mutase family.</text>
</comment>
<dbReference type="Proteomes" id="UP000230062">
    <property type="component" value="Unassembled WGS sequence"/>
</dbReference>
<evidence type="ECO:0000313" key="17">
    <source>
        <dbReference type="Proteomes" id="UP000230062"/>
    </source>
</evidence>
<evidence type="ECO:0000256" key="10">
    <source>
        <dbReference type="NCBIfam" id="TIGR01307"/>
    </source>
</evidence>
<feature type="binding site" evidence="9 13">
    <location>
        <position position="466"/>
    </location>
    <ligand>
        <name>Mn(2+)</name>
        <dbReference type="ChEBI" id="CHEBI:29035"/>
        <label>2</label>
    </ligand>
</feature>
<evidence type="ECO:0000256" key="8">
    <source>
        <dbReference type="ARBA" id="ARBA00023235"/>
    </source>
</evidence>
<dbReference type="AlphaFoldDB" id="A0A2M7XMF9"/>
<dbReference type="GO" id="GO:0006096">
    <property type="term" value="P:glycolytic process"/>
    <property type="evidence" value="ECO:0007669"/>
    <property type="project" value="UniProtKB-UniRule"/>
</dbReference>
<dbReference type="NCBIfam" id="TIGR01307">
    <property type="entry name" value="pgm_bpd_ind"/>
    <property type="match status" value="1"/>
</dbReference>
<evidence type="ECO:0000256" key="11">
    <source>
        <dbReference type="PIRSR" id="PIRSR001492-1"/>
    </source>
</evidence>
<evidence type="ECO:0000256" key="1">
    <source>
        <dbReference type="ARBA" id="ARBA00000370"/>
    </source>
</evidence>
<name>A0A2M7XMF9_9BACT</name>
<feature type="binding site" evidence="9 12">
    <location>
        <begin position="152"/>
        <end position="153"/>
    </location>
    <ligand>
        <name>substrate</name>
    </ligand>
</feature>
<feature type="domain" description="BPG-independent PGAM N-terminal" evidence="15">
    <location>
        <begin position="81"/>
        <end position="321"/>
    </location>
</feature>
<dbReference type="Pfam" id="PF06415">
    <property type="entry name" value="iPGM_N"/>
    <property type="match status" value="1"/>
</dbReference>
<feature type="binding site" evidence="9 12">
    <location>
        <position position="122"/>
    </location>
    <ligand>
        <name>substrate</name>
    </ligand>
</feature>
<feature type="binding site" evidence="9 12">
    <location>
        <begin position="255"/>
        <end position="258"/>
    </location>
    <ligand>
        <name>substrate</name>
    </ligand>
</feature>
<feature type="binding site" evidence="9 12">
    <location>
        <position position="184"/>
    </location>
    <ligand>
        <name>substrate</name>
    </ligand>
</feature>
<dbReference type="InterPro" id="IPR005995">
    <property type="entry name" value="Pgm_bpd_ind"/>
</dbReference>
<dbReference type="EMBL" id="PFWP01000022">
    <property type="protein sequence ID" value="PJA49893.1"/>
    <property type="molecule type" value="Genomic_DNA"/>
</dbReference>
<dbReference type="InterPro" id="IPR006124">
    <property type="entry name" value="Metalloenzyme"/>
</dbReference>
<dbReference type="Gene3D" id="3.40.1450.10">
    <property type="entry name" value="BPG-independent phosphoglycerate mutase, domain B"/>
    <property type="match status" value="1"/>
</dbReference>
<comment type="pathway">
    <text evidence="3 9">Carbohydrate degradation; glycolysis; pyruvate from D-glyceraldehyde 3-phosphate: step 3/5.</text>
</comment>
<dbReference type="Pfam" id="PF01676">
    <property type="entry name" value="Metalloenzyme"/>
    <property type="match status" value="1"/>
</dbReference>
<comment type="caution">
    <text evidence="16">The sequence shown here is derived from an EMBL/GenBank/DDBJ whole genome shotgun (WGS) entry which is preliminary data.</text>
</comment>
<feature type="binding site" evidence="9 13">
    <location>
        <position position="424"/>
    </location>
    <ligand>
        <name>Mn(2+)</name>
        <dbReference type="ChEBI" id="CHEBI:29035"/>
        <label>1</label>
    </ligand>
</feature>
<evidence type="ECO:0000259" key="15">
    <source>
        <dbReference type="Pfam" id="PF06415"/>
    </source>
</evidence>
<keyword evidence="8 9" id="KW-0413">Isomerase</keyword>
<dbReference type="PIRSF" id="PIRSF001492">
    <property type="entry name" value="IPGAM"/>
    <property type="match status" value="1"/>
</dbReference>
<evidence type="ECO:0000256" key="7">
    <source>
        <dbReference type="ARBA" id="ARBA00023211"/>
    </source>
</evidence>
<evidence type="ECO:0000313" key="16">
    <source>
        <dbReference type="EMBL" id="PJA49893.1"/>
    </source>
</evidence>
<evidence type="ECO:0000256" key="4">
    <source>
        <dbReference type="ARBA" id="ARBA00008819"/>
    </source>
</evidence>
<dbReference type="SUPFAM" id="SSF53649">
    <property type="entry name" value="Alkaline phosphatase-like"/>
    <property type="match status" value="1"/>
</dbReference>
<organism evidence="16 17">
    <name type="scientific">Candidatus Shapirobacteria bacterium CG_4_9_14_3_um_filter_39_13</name>
    <dbReference type="NCBI Taxonomy" id="1974479"/>
    <lineage>
        <taxon>Bacteria</taxon>
        <taxon>Candidatus Shapironibacteriota</taxon>
    </lineage>
</organism>
<feature type="binding site" evidence="9 13">
    <location>
        <position position="428"/>
    </location>
    <ligand>
        <name>Mn(2+)</name>
        <dbReference type="ChEBI" id="CHEBI:29035"/>
        <label>1</label>
    </ligand>
</feature>
<dbReference type="PANTHER" id="PTHR31637:SF0">
    <property type="entry name" value="2,3-BISPHOSPHOGLYCERATE-INDEPENDENT PHOSPHOGLYCERATE MUTASE"/>
    <property type="match status" value="1"/>
</dbReference>
<evidence type="ECO:0000256" key="2">
    <source>
        <dbReference type="ARBA" id="ARBA00002315"/>
    </source>
</evidence>
<dbReference type="InterPro" id="IPR017850">
    <property type="entry name" value="Alkaline_phosphatase_core_sf"/>
</dbReference>
<accession>A0A2M7XMF9</accession>
<dbReference type="UniPathway" id="UPA00109">
    <property type="reaction ID" value="UER00186"/>
</dbReference>
<keyword evidence="5 9" id="KW-0479">Metal-binding</keyword>
<keyword evidence="6 9" id="KW-0324">Glycolysis</keyword>
<comment type="catalytic activity">
    <reaction evidence="1 9">
        <text>(2R)-2-phosphoglycerate = (2R)-3-phosphoglycerate</text>
        <dbReference type="Rhea" id="RHEA:15901"/>
        <dbReference type="ChEBI" id="CHEBI:58272"/>
        <dbReference type="ChEBI" id="CHEBI:58289"/>
        <dbReference type="EC" id="5.4.2.12"/>
    </reaction>
</comment>
<dbReference type="Gene3D" id="3.40.720.10">
    <property type="entry name" value="Alkaline Phosphatase, subunit A"/>
    <property type="match status" value="1"/>
</dbReference>
<evidence type="ECO:0000256" key="6">
    <source>
        <dbReference type="ARBA" id="ARBA00023152"/>
    </source>
</evidence>
<dbReference type="InterPro" id="IPR036646">
    <property type="entry name" value="PGAM_B_sf"/>
</dbReference>
<keyword evidence="7 9" id="KW-0464">Manganese</keyword>
<evidence type="ECO:0000256" key="13">
    <source>
        <dbReference type="PIRSR" id="PIRSR001492-3"/>
    </source>
</evidence>
<gene>
    <name evidence="9" type="primary">gpmI</name>
    <name evidence="16" type="ORF">CO169_00715</name>
</gene>
<evidence type="ECO:0000256" key="5">
    <source>
        <dbReference type="ARBA" id="ARBA00022723"/>
    </source>
</evidence>
<proteinExistence type="inferred from homology"/>
<protein>
    <recommendedName>
        <fullName evidence="9 10">2,3-bisphosphoglycerate-independent phosphoglycerate mutase</fullName>
        <shortName evidence="9">BPG-independent PGAM</shortName>
        <shortName evidence="9">Phosphoglyceromutase</shortName>
        <shortName evidence="9">iPGM</shortName>
        <ecNumber evidence="9 10">5.4.2.12</ecNumber>
    </recommendedName>
</protein>
<dbReference type="InterPro" id="IPR011258">
    <property type="entry name" value="BPG-indep_PGM_N"/>
</dbReference>
<evidence type="ECO:0000259" key="14">
    <source>
        <dbReference type="Pfam" id="PF01676"/>
    </source>
</evidence>
<dbReference type="PANTHER" id="PTHR31637">
    <property type="entry name" value="2,3-BISPHOSPHOGLYCERATE-INDEPENDENT PHOSPHOGLYCERATE MUTASE"/>
    <property type="match status" value="1"/>
</dbReference>
<dbReference type="CDD" id="cd16010">
    <property type="entry name" value="iPGM"/>
    <property type="match status" value="1"/>
</dbReference>
<feature type="binding site" evidence="9 12">
    <location>
        <position position="190"/>
    </location>
    <ligand>
        <name>substrate</name>
    </ligand>
</feature>
<feature type="binding site" evidence="9 13">
    <location>
        <position position="61"/>
    </location>
    <ligand>
        <name>Mn(2+)</name>
        <dbReference type="ChEBI" id="CHEBI:29035"/>
        <label>2</label>
    </ligand>
</feature>
<evidence type="ECO:0000256" key="9">
    <source>
        <dbReference type="HAMAP-Rule" id="MF_01038"/>
    </source>
</evidence>
<feature type="binding site" evidence="9 12">
    <location>
        <position position="357"/>
    </location>
    <ligand>
        <name>substrate</name>
    </ligand>
</feature>
<feature type="active site" description="Phosphoserine intermediate" evidence="9 11">
    <location>
        <position position="61"/>
    </location>
</feature>
<reference evidence="17" key="1">
    <citation type="submission" date="2017-09" db="EMBL/GenBank/DDBJ databases">
        <title>Depth-based differentiation of microbial function through sediment-hosted aquifers and enrichment of novel symbionts in the deep terrestrial subsurface.</title>
        <authorList>
            <person name="Probst A.J."/>
            <person name="Ladd B."/>
            <person name="Jarett J.K."/>
            <person name="Geller-Mcgrath D.E."/>
            <person name="Sieber C.M.K."/>
            <person name="Emerson J.B."/>
            <person name="Anantharaman K."/>
            <person name="Thomas B.C."/>
            <person name="Malmstrom R."/>
            <person name="Stieglmeier M."/>
            <person name="Klingl A."/>
            <person name="Woyke T."/>
            <person name="Ryan C.M."/>
            <person name="Banfield J.F."/>
        </authorList>
    </citation>
    <scope>NUCLEOTIDE SEQUENCE [LARGE SCALE GENOMIC DNA]</scope>
</reference>
<dbReference type="EC" id="5.4.2.12" evidence="9 10"/>
<dbReference type="HAMAP" id="MF_01038">
    <property type="entry name" value="GpmI"/>
    <property type="match status" value="1"/>
</dbReference>
<evidence type="ECO:0000256" key="12">
    <source>
        <dbReference type="PIRSR" id="PIRSR001492-2"/>
    </source>
</evidence>
<feature type="binding site" evidence="9 13">
    <location>
        <position position="465"/>
    </location>
    <ligand>
        <name>Mn(2+)</name>
        <dbReference type="ChEBI" id="CHEBI:29035"/>
        <label>2</label>
    </ligand>
</feature>
<dbReference type="GO" id="GO:0004619">
    <property type="term" value="F:phosphoglycerate mutase activity"/>
    <property type="evidence" value="ECO:0007669"/>
    <property type="project" value="UniProtKB-UniRule"/>
</dbReference>
<comment type="subunit">
    <text evidence="9">Monomer.</text>
</comment>
<feature type="domain" description="Metalloenzyme" evidence="14">
    <location>
        <begin position="3"/>
        <end position="524"/>
    </location>
</feature>
<feature type="binding site" evidence="9 13">
    <location>
        <position position="11"/>
    </location>
    <ligand>
        <name>Mn(2+)</name>
        <dbReference type="ChEBI" id="CHEBI:29035"/>
        <label>2</label>
    </ligand>
</feature>
<comment type="function">
    <text evidence="2 9">Catalyzes the interconversion of 2-phosphoglycerate and 3-phosphoglycerate.</text>
</comment>
<evidence type="ECO:0000256" key="3">
    <source>
        <dbReference type="ARBA" id="ARBA00004798"/>
    </source>
</evidence>